<accession>A0A645HN85</accession>
<proteinExistence type="predicted"/>
<dbReference type="AlphaFoldDB" id="A0A645HN85"/>
<dbReference type="EMBL" id="VSSQ01096611">
    <property type="protein sequence ID" value="MPN40290.1"/>
    <property type="molecule type" value="Genomic_DNA"/>
</dbReference>
<organism evidence="1">
    <name type="scientific">bioreactor metagenome</name>
    <dbReference type="NCBI Taxonomy" id="1076179"/>
    <lineage>
        <taxon>unclassified sequences</taxon>
        <taxon>metagenomes</taxon>
        <taxon>ecological metagenomes</taxon>
    </lineage>
</organism>
<sequence>MRLAAALVQIEAYAGTAQAEVLRLIVWGRIGWRCSQGQVRGAPFDLVLLQVGPWPPPSRVNVLHQPLRGIAAQRAVGHIAQGQCAGNLGQCGQVKSVGA</sequence>
<evidence type="ECO:0000313" key="1">
    <source>
        <dbReference type="EMBL" id="MPN40290.1"/>
    </source>
</evidence>
<name>A0A645HN85_9ZZZZ</name>
<gene>
    <name evidence="1" type="ORF">SDC9_187826</name>
</gene>
<protein>
    <submittedName>
        <fullName evidence="1">Uncharacterized protein</fullName>
    </submittedName>
</protein>
<comment type="caution">
    <text evidence="1">The sequence shown here is derived from an EMBL/GenBank/DDBJ whole genome shotgun (WGS) entry which is preliminary data.</text>
</comment>
<reference evidence="1" key="1">
    <citation type="submission" date="2019-08" db="EMBL/GenBank/DDBJ databases">
        <authorList>
            <person name="Kucharzyk K."/>
            <person name="Murdoch R.W."/>
            <person name="Higgins S."/>
            <person name="Loffler F."/>
        </authorList>
    </citation>
    <scope>NUCLEOTIDE SEQUENCE</scope>
</reference>